<dbReference type="Proteomes" id="UP001501577">
    <property type="component" value="Unassembled WGS sequence"/>
</dbReference>
<dbReference type="InterPro" id="IPR004772">
    <property type="entry name" value="TrkH"/>
</dbReference>
<evidence type="ECO:0000256" key="3">
    <source>
        <dbReference type="ARBA" id="ARBA00022475"/>
    </source>
</evidence>
<dbReference type="InterPro" id="IPR003445">
    <property type="entry name" value="Cat_transpt"/>
</dbReference>
<evidence type="ECO:0000256" key="9">
    <source>
        <dbReference type="ARBA" id="ARBA00023136"/>
    </source>
</evidence>
<feature type="transmembrane region" description="Helical" evidence="10">
    <location>
        <begin position="191"/>
        <end position="217"/>
    </location>
</feature>
<accession>A0ABN3YCJ0</accession>
<reference evidence="11 12" key="1">
    <citation type="journal article" date="2019" name="Int. J. Syst. Evol. Microbiol.">
        <title>The Global Catalogue of Microorganisms (GCM) 10K type strain sequencing project: providing services to taxonomists for standard genome sequencing and annotation.</title>
        <authorList>
            <consortium name="The Broad Institute Genomics Platform"/>
            <consortium name="The Broad Institute Genome Sequencing Center for Infectious Disease"/>
            <person name="Wu L."/>
            <person name="Ma J."/>
        </authorList>
    </citation>
    <scope>NUCLEOTIDE SEQUENCE [LARGE SCALE GENOMIC DNA]</scope>
    <source>
        <strain evidence="11 12">JCM 8736</strain>
    </source>
</reference>
<dbReference type="EMBL" id="BAAAXQ010000039">
    <property type="protein sequence ID" value="GAA3017764.1"/>
    <property type="molecule type" value="Genomic_DNA"/>
</dbReference>
<evidence type="ECO:0000256" key="8">
    <source>
        <dbReference type="ARBA" id="ARBA00023065"/>
    </source>
</evidence>
<dbReference type="Pfam" id="PF02386">
    <property type="entry name" value="TrkH"/>
    <property type="match status" value="1"/>
</dbReference>
<keyword evidence="9 10" id="KW-0472">Membrane</keyword>
<organism evidence="11 12">
    <name type="scientific">Tetragenococcus solitarius</name>
    <dbReference type="NCBI Taxonomy" id="71453"/>
    <lineage>
        <taxon>Bacteria</taxon>
        <taxon>Bacillati</taxon>
        <taxon>Bacillota</taxon>
        <taxon>Bacilli</taxon>
        <taxon>Lactobacillales</taxon>
        <taxon>Enterococcaceae</taxon>
        <taxon>Tetragenococcus</taxon>
    </lineage>
</organism>
<feature type="transmembrane region" description="Helical" evidence="10">
    <location>
        <begin position="229"/>
        <end position="248"/>
    </location>
</feature>
<evidence type="ECO:0000256" key="2">
    <source>
        <dbReference type="ARBA" id="ARBA00022448"/>
    </source>
</evidence>
<protein>
    <submittedName>
        <fullName evidence="11">TrkH family potassium uptake protein</fullName>
    </submittedName>
</protein>
<keyword evidence="8" id="KW-0406">Ion transport</keyword>
<keyword evidence="4" id="KW-0633">Potassium transport</keyword>
<dbReference type="PANTHER" id="PTHR32024">
    <property type="entry name" value="TRK SYSTEM POTASSIUM UPTAKE PROTEIN TRKG-RELATED"/>
    <property type="match status" value="1"/>
</dbReference>
<feature type="transmembrane region" description="Helical" evidence="10">
    <location>
        <begin position="45"/>
        <end position="64"/>
    </location>
</feature>
<feature type="transmembrane region" description="Helical" evidence="10">
    <location>
        <begin position="382"/>
        <end position="402"/>
    </location>
</feature>
<evidence type="ECO:0000256" key="4">
    <source>
        <dbReference type="ARBA" id="ARBA00022538"/>
    </source>
</evidence>
<evidence type="ECO:0000313" key="12">
    <source>
        <dbReference type="Proteomes" id="UP001501577"/>
    </source>
</evidence>
<evidence type="ECO:0000256" key="5">
    <source>
        <dbReference type="ARBA" id="ARBA00022692"/>
    </source>
</evidence>
<comment type="caution">
    <text evidence="11">The sequence shown here is derived from an EMBL/GenBank/DDBJ whole genome shotgun (WGS) entry which is preliminary data.</text>
</comment>
<evidence type="ECO:0000313" key="11">
    <source>
        <dbReference type="EMBL" id="GAA3017764.1"/>
    </source>
</evidence>
<feature type="transmembrane region" description="Helical" evidence="10">
    <location>
        <begin position="268"/>
        <end position="286"/>
    </location>
</feature>
<keyword evidence="12" id="KW-1185">Reference proteome</keyword>
<keyword evidence="2" id="KW-0813">Transport</keyword>
<evidence type="ECO:0000256" key="10">
    <source>
        <dbReference type="SAM" id="Phobius"/>
    </source>
</evidence>
<feature type="transmembrane region" description="Helical" evidence="10">
    <location>
        <begin position="128"/>
        <end position="148"/>
    </location>
</feature>
<dbReference type="PANTHER" id="PTHR32024:SF1">
    <property type="entry name" value="KTR SYSTEM POTASSIUM UPTAKE PROTEIN B"/>
    <property type="match status" value="1"/>
</dbReference>
<name>A0ABN3YCJ0_9ENTE</name>
<gene>
    <name evidence="11" type="ORF">GCM10019998_12510</name>
</gene>
<feature type="transmembrane region" description="Helical" evidence="10">
    <location>
        <begin position="408"/>
        <end position="434"/>
    </location>
</feature>
<keyword evidence="7 10" id="KW-1133">Transmembrane helix</keyword>
<feature type="transmembrane region" description="Helical" evidence="10">
    <location>
        <begin position="12"/>
        <end position="33"/>
    </location>
</feature>
<feature type="transmembrane region" description="Helical" evidence="10">
    <location>
        <begin position="293"/>
        <end position="313"/>
    </location>
</feature>
<feature type="transmembrane region" description="Helical" evidence="10">
    <location>
        <begin position="160"/>
        <end position="179"/>
    </location>
</feature>
<evidence type="ECO:0000256" key="6">
    <source>
        <dbReference type="ARBA" id="ARBA00022958"/>
    </source>
</evidence>
<evidence type="ECO:0000256" key="1">
    <source>
        <dbReference type="ARBA" id="ARBA00004651"/>
    </source>
</evidence>
<sequence>MMQKIQRFHLTVFQIISLGFASLILIGTGMLMLPISSKSGEFTSFIDSLFTATSATCVTGLTTLTTSEHWTFFGQAVILLLIEIGGLGFMSIPVMFFVLSKRKISLSIRMVLREALNSEEMSGEVHSLLRLLKIALSIQGLGIVLLALRFVPLMGWQKGLWYSLFHAISSFCNAGFDLFGNSLVSFQKDPWVLMVISFLIIAGGLGFFVWSSLLSLIKRKIHLNLHSQIALLVTISLLVLGTLGFFVTEYHNPVLFVEENPVKRFFNTFFMAVTPRTAGFFSIDYASMTHAGLMLTMILMFIGGTSGSTAGGLKTTTLGVLLIRMHSTFKGRSQAEFHGRMIKEGTVMRAFSLFFLFLTLIILSSIILSITETIPDVNGLGLEYIVFEVISAIGTVGLTMGLTPDLSVIGKIIIVLLMFIGRVGAMTFFFSLVVRANKKEAKFKYPEETVMIG</sequence>
<feature type="transmembrane region" description="Helical" evidence="10">
    <location>
        <begin position="76"/>
        <end position="99"/>
    </location>
</feature>
<keyword evidence="3" id="KW-1003">Cell membrane</keyword>
<keyword evidence="6" id="KW-0630">Potassium</keyword>
<feature type="transmembrane region" description="Helical" evidence="10">
    <location>
        <begin position="350"/>
        <end position="370"/>
    </location>
</feature>
<keyword evidence="5 10" id="KW-0812">Transmembrane</keyword>
<evidence type="ECO:0000256" key="7">
    <source>
        <dbReference type="ARBA" id="ARBA00022989"/>
    </source>
</evidence>
<proteinExistence type="predicted"/>
<dbReference type="NCBIfam" id="TIGR00933">
    <property type="entry name" value="2a38"/>
    <property type="match status" value="1"/>
</dbReference>
<comment type="subcellular location">
    <subcellularLocation>
        <location evidence="1">Cell membrane</location>
        <topology evidence="1">Multi-pass membrane protein</topology>
    </subcellularLocation>
</comment>